<protein>
    <submittedName>
        <fullName evidence="2">Uncharacterized protein</fullName>
    </submittedName>
</protein>
<organism evidence="2">
    <name type="scientific">marine sediment metagenome</name>
    <dbReference type="NCBI Taxonomy" id="412755"/>
    <lineage>
        <taxon>unclassified sequences</taxon>
        <taxon>metagenomes</taxon>
        <taxon>ecological metagenomes</taxon>
    </lineage>
</organism>
<reference evidence="2" key="1">
    <citation type="journal article" date="2014" name="Front. Microbiol.">
        <title>High frequency of phylogenetically diverse reductive dehalogenase-homologous genes in deep subseafloor sedimentary metagenomes.</title>
        <authorList>
            <person name="Kawai M."/>
            <person name="Futagami T."/>
            <person name="Toyoda A."/>
            <person name="Takaki Y."/>
            <person name="Nishi S."/>
            <person name="Hori S."/>
            <person name="Arai W."/>
            <person name="Tsubouchi T."/>
            <person name="Morono Y."/>
            <person name="Uchiyama I."/>
            <person name="Ito T."/>
            <person name="Fujiyama A."/>
            <person name="Inagaki F."/>
            <person name="Takami H."/>
        </authorList>
    </citation>
    <scope>NUCLEOTIDE SEQUENCE</scope>
    <source>
        <strain evidence="2">Expedition CK06-06</strain>
    </source>
</reference>
<dbReference type="EMBL" id="BARV01001328">
    <property type="protein sequence ID" value="GAH94843.1"/>
    <property type="molecule type" value="Genomic_DNA"/>
</dbReference>
<comment type="caution">
    <text evidence="2">The sequence shown here is derived from an EMBL/GenBank/DDBJ whole genome shotgun (WGS) entry which is preliminary data.</text>
</comment>
<gene>
    <name evidence="2" type="ORF">S06H3_03921</name>
</gene>
<feature type="compositionally biased region" description="Polar residues" evidence="1">
    <location>
        <begin position="49"/>
        <end position="67"/>
    </location>
</feature>
<proteinExistence type="predicted"/>
<dbReference type="AlphaFoldDB" id="X1LL35"/>
<sequence length="67" mass="7735">SAYLQRRASIGEANGKIQGAQRKTSSFIAQRQGEEGKEEEEERLVWPERQTTSRQMKSPFTRTNRHA</sequence>
<feature type="region of interest" description="Disordered" evidence="1">
    <location>
        <begin position="1"/>
        <end position="67"/>
    </location>
</feature>
<name>X1LL35_9ZZZZ</name>
<accession>X1LL35</accession>
<evidence type="ECO:0000313" key="2">
    <source>
        <dbReference type="EMBL" id="GAH94843.1"/>
    </source>
</evidence>
<evidence type="ECO:0000256" key="1">
    <source>
        <dbReference type="SAM" id="MobiDB-lite"/>
    </source>
</evidence>
<feature type="non-terminal residue" evidence="2">
    <location>
        <position position="1"/>
    </location>
</feature>